<name>A0A485LR31_9STRA</name>
<sequence>MESESKNLQSHLPMMETPPPSQSPPERHSSVGGAIEKMSAGPDRRTSFTPVASSWNSDQFNASLNTNLLTFSVAPLTHVMQAVGTTIHHHDILLQELAKVLHRVEKEQHELEKRSTTHTVSPEELLSKLEGVEKRVNEVEANVEETNSREEMLTQKLSAVKVLEERAGEQESVIDSVKATFDHINTRLGDFVTTMALELAKTSLRDDMQEMLNQALQKQSEVYESRFEALQQQMTLLASTPNDDDDDNDTDYQELLSPAHVPPAETTMELHRKSKRPPSMRMISDPAQKVLLDQLDQQLKQVDTRVKALESERATTADQILGIHDQVVQCNMDAAHFRQDMISAFDELAAKTHNQVDTSALNITPVPQATPTRKYDDELQRHSDRIERLTKQVGDLSMGHGTDHQQVDVNKAAIKALQDELRKLKAQVDEFQQNQSLMQGFTAPTGDGSASGVPDLSMVFAKLAEMRQMQTTATDDLRAQLDVLQSWAEVHKTQWQVAKHADEGKSQLELRQLDERVLHQKDNLHQQLHLQEHIMTQVTDWLHALPAIRKELEKPESHDHQKIAELQTMMRQYFRNMPSVAALQACSQTLHGHIHDLHQSLLRVQEAIGPGVDMSGREGQLETLTDLIKTLDKHNDGLLKQYDHARVQMDDLWFLWHKKQHMDSDNKYTQLSKEITEVALMKPKVVMPPEPHPLEKKMSLSAQAMSLGEGSDAVKRLEQLLLTACRRLDGFEDDLRALTRNVHAYRGDMTDRVTEGHLSKLKFQIFAELAKIHAVLGSSKFQAPVAATTAAKVYDDSEIKSTLDMQAELIASLCSELKKEKGEIQTLPDHNGGHQQHPHVEDSEKLFNAKLESITEKVAEMFVSLEVQRSSSQPRNIIPAYNPTLLLEAFAQNIEAKLAETQDLTKKARHRTHQNRTRRQRPEPRPASLGCPPRPAAIRRSHDIRGRPVRFDTNVVREVHRTTLGLPDVDEDDDNYEREGDPEFVYRAGFRMPVNEKRNVLPLLVSPRVPPSPKVKGGEKSKYRRFIKGNKKVDHLMREVEDLDSDTLNAEKQVDYKKVAEARKPVAPTR</sequence>
<evidence type="ECO:0000256" key="1">
    <source>
        <dbReference type="SAM" id="Coils"/>
    </source>
</evidence>
<feature type="coiled-coil region" evidence="1">
    <location>
        <begin position="372"/>
        <end position="434"/>
    </location>
</feature>
<evidence type="ECO:0000313" key="3">
    <source>
        <dbReference type="EMBL" id="KAF0683237.1"/>
    </source>
</evidence>
<gene>
    <name evidence="4" type="primary">Aste57867_24669</name>
    <name evidence="3" type="ORF">As57867_024591</name>
    <name evidence="4" type="ORF">ASTE57867_24669</name>
</gene>
<keyword evidence="5" id="KW-1185">Reference proteome</keyword>
<evidence type="ECO:0000313" key="5">
    <source>
        <dbReference type="Proteomes" id="UP000332933"/>
    </source>
</evidence>
<dbReference type="EMBL" id="CAADRA010007460">
    <property type="protein sequence ID" value="VFU01306.1"/>
    <property type="molecule type" value="Genomic_DNA"/>
</dbReference>
<organism evidence="4 5">
    <name type="scientific">Aphanomyces stellatus</name>
    <dbReference type="NCBI Taxonomy" id="120398"/>
    <lineage>
        <taxon>Eukaryota</taxon>
        <taxon>Sar</taxon>
        <taxon>Stramenopiles</taxon>
        <taxon>Oomycota</taxon>
        <taxon>Saprolegniomycetes</taxon>
        <taxon>Saprolegniales</taxon>
        <taxon>Verrucalvaceae</taxon>
        <taxon>Aphanomyces</taxon>
    </lineage>
</organism>
<dbReference type="EMBL" id="VJMH01007434">
    <property type="protein sequence ID" value="KAF0683237.1"/>
    <property type="molecule type" value="Genomic_DNA"/>
</dbReference>
<feature type="region of interest" description="Disordered" evidence="2">
    <location>
        <begin position="1"/>
        <end position="50"/>
    </location>
</feature>
<reference evidence="4 5" key="1">
    <citation type="submission" date="2019-03" db="EMBL/GenBank/DDBJ databases">
        <authorList>
            <person name="Gaulin E."/>
            <person name="Dumas B."/>
        </authorList>
    </citation>
    <scope>NUCLEOTIDE SEQUENCE [LARGE SCALE GENOMIC DNA]</scope>
    <source>
        <strain evidence="4">CBS 568.67</strain>
    </source>
</reference>
<protein>
    <submittedName>
        <fullName evidence="4">Aste57867_24669 protein</fullName>
    </submittedName>
</protein>
<dbReference type="AlphaFoldDB" id="A0A485LR31"/>
<proteinExistence type="predicted"/>
<keyword evidence="1" id="KW-0175">Coiled coil</keyword>
<feature type="coiled-coil region" evidence="1">
    <location>
        <begin position="94"/>
        <end position="156"/>
    </location>
</feature>
<feature type="compositionally biased region" description="Basic residues" evidence="2">
    <location>
        <begin position="907"/>
        <end position="919"/>
    </location>
</feature>
<evidence type="ECO:0000256" key="2">
    <source>
        <dbReference type="SAM" id="MobiDB-lite"/>
    </source>
</evidence>
<accession>A0A485LR31</accession>
<dbReference type="Proteomes" id="UP000332933">
    <property type="component" value="Unassembled WGS sequence"/>
</dbReference>
<feature type="compositionally biased region" description="Polar residues" evidence="2">
    <location>
        <begin position="1"/>
        <end position="10"/>
    </location>
</feature>
<reference evidence="3" key="2">
    <citation type="submission" date="2019-06" db="EMBL/GenBank/DDBJ databases">
        <title>Genomics analysis of Aphanomyces spp. identifies a new class of oomycete effector associated with host adaptation.</title>
        <authorList>
            <person name="Gaulin E."/>
        </authorList>
    </citation>
    <scope>NUCLEOTIDE SEQUENCE</scope>
    <source>
        <strain evidence="3">CBS 578.67</strain>
    </source>
</reference>
<evidence type="ECO:0000313" key="4">
    <source>
        <dbReference type="EMBL" id="VFU01306.1"/>
    </source>
</evidence>
<dbReference type="OrthoDB" id="76977at2759"/>
<feature type="region of interest" description="Disordered" evidence="2">
    <location>
        <begin position="901"/>
        <end position="938"/>
    </location>
</feature>